<reference evidence="2 3" key="1">
    <citation type="journal article" date="2019" name="Nat. Ecol. Evol.">
        <title>Megaphylogeny resolves global patterns of mushroom evolution.</title>
        <authorList>
            <person name="Varga T."/>
            <person name="Krizsan K."/>
            <person name="Foldi C."/>
            <person name="Dima B."/>
            <person name="Sanchez-Garcia M."/>
            <person name="Sanchez-Ramirez S."/>
            <person name="Szollosi G.J."/>
            <person name="Szarkandi J.G."/>
            <person name="Papp V."/>
            <person name="Albert L."/>
            <person name="Andreopoulos W."/>
            <person name="Angelini C."/>
            <person name="Antonin V."/>
            <person name="Barry K.W."/>
            <person name="Bougher N.L."/>
            <person name="Buchanan P."/>
            <person name="Buyck B."/>
            <person name="Bense V."/>
            <person name="Catcheside P."/>
            <person name="Chovatia M."/>
            <person name="Cooper J."/>
            <person name="Damon W."/>
            <person name="Desjardin D."/>
            <person name="Finy P."/>
            <person name="Geml J."/>
            <person name="Haridas S."/>
            <person name="Hughes K."/>
            <person name="Justo A."/>
            <person name="Karasinski D."/>
            <person name="Kautmanova I."/>
            <person name="Kiss B."/>
            <person name="Kocsube S."/>
            <person name="Kotiranta H."/>
            <person name="LaButti K.M."/>
            <person name="Lechner B.E."/>
            <person name="Liimatainen K."/>
            <person name="Lipzen A."/>
            <person name="Lukacs Z."/>
            <person name="Mihaltcheva S."/>
            <person name="Morgado L.N."/>
            <person name="Niskanen T."/>
            <person name="Noordeloos M.E."/>
            <person name="Ohm R.A."/>
            <person name="Ortiz-Santana B."/>
            <person name="Ovrebo C."/>
            <person name="Racz N."/>
            <person name="Riley R."/>
            <person name="Savchenko A."/>
            <person name="Shiryaev A."/>
            <person name="Soop K."/>
            <person name="Spirin V."/>
            <person name="Szebenyi C."/>
            <person name="Tomsovsky M."/>
            <person name="Tulloss R.E."/>
            <person name="Uehling J."/>
            <person name="Grigoriev I.V."/>
            <person name="Vagvolgyi C."/>
            <person name="Papp T."/>
            <person name="Martin F.M."/>
            <person name="Miettinen O."/>
            <person name="Hibbett D.S."/>
            <person name="Nagy L.G."/>
        </authorList>
    </citation>
    <scope>NUCLEOTIDE SEQUENCE [LARGE SCALE GENOMIC DNA]</scope>
    <source>
        <strain evidence="2 3">CBS 962.96</strain>
    </source>
</reference>
<evidence type="ECO:0000313" key="3">
    <source>
        <dbReference type="Proteomes" id="UP000297245"/>
    </source>
</evidence>
<accession>A0A4S8LM70</accession>
<evidence type="ECO:0000256" key="1">
    <source>
        <dbReference type="SAM" id="MobiDB-lite"/>
    </source>
</evidence>
<proteinExistence type="predicted"/>
<feature type="compositionally biased region" description="Low complexity" evidence="1">
    <location>
        <begin position="125"/>
        <end position="137"/>
    </location>
</feature>
<feature type="region of interest" description="Disordered" evidence="1">
    <location>
        <begin position="125"/>
        <end position="156"/>
    </location>
</feature>
<name>A0A4S8LM70_DENBC</name>
<keyword evidence="3" id="KW-1185">Reference proteome</keyword>
<evidence type="ECO:0000313" key="2">
    <source>
        <dbReference type="EMBL" id="THU90171.1"/>
    </source>
</evidence>
<organism evidence="2 3">
    <name type="scientific">Dendrothele bispora (strain CBS 962.96)</name>
    <dbReference type="NCBI Taxonomy" id="1314807"/>
    <lineage>
        <taxon>Eukaryota</taxon>
        <taxon>Fungi</taxon>
        <taxon>Dikarya</taxon>
        <taxon>Basidiomycota</taxon>
        <taxon>Agaricomycotina</taxon>
        <taxon>Agaricomycetes</taxon>
        <taxon>Agaricomycetidae</taxon>
        <taxon>Agaricales</taxon>
        <taxon>Agaricales incertae sedis</taxon>
        <taxon>Dendrothele</taxon>
    </lineage>
</organism>
<dbReference type="Proteomes" id="UP000297245">
    <property type="component" value="Unassembled WGS sequence"/>
</dbReference>
<feature type="compositionally biased region" description="Low complexity" evidence="1">
    <location>
        <begin position="15"/>
        <end position="37"/>
    </location>
</feature>
<protein>
    <submittedName>
        <fullName evidence="2">Uncharacterized protein</fullName>
    </submittedName>
</protein>
<gene>
    <name evidence="2" type="ORF">K435DRAFT_912696</name>
</gene>
<feature type="region of interest" description="Disordered" evidence="1">
    <location>
        <begin position="11"/>
        <end position="37"/>
    </location>
</feature>
<dbReference type="EMBL" id="ML179344">
    <property type="protein sequence ID" value="THU90171.1"/>
    <property type="molecule type" value="Genomic_DNA"/>
</dbReference>
<feature type="region of interest" description="Disordered" evidence="1">
    <location>
        <begin position="218"/>
        <end position="237"/>
    </location>
</feature>
<dbReference type="AlphaFoldDB" id="A0A4S8LM70"/>
<sequence>MAPRNLLKYVPGVRSGSSSQTSFSSSPSIGTTPPATTSTTINPQQLLNLQHLYESRLLLFLNPNELSGAPSYTKLERVFPNFPKTLVWKLWTLVDHLYHPSNWSAFQIVYPYDAVNAESPNLRCRISPSSSSSSSSRSLRRVEGGGKGNAHAMAGRPMPPAITIQTIKNACLVASFTQLDDLLDKISAWAEEAAKRLLVGGSEWDGKSDSKAFWEDLQRNGSGQGSRYHDEGPYGEPEVTLTRARDQTRSMVDITASLRVVNI</sequence>